<accession>A0A0A9H0B2</accession>
<dbReference type="AlphaFoldDB" id="A0A0A9H0B2"/>
<reference evidence="2" key="1">
    <citation type="submission" date="2014-09" db="EMBL/GenBank/DDBJ databases">
        <authorList>
            <person name="Magalhaes I.L.F."/>
            <person name="Oliveira U."/>
            <person name="Santos F.R."/>
            <person name="Vidigal T.H.D.A."/>
            <person name="Brescovit A.D."/>
            <person name="Santos A.J."/>
        </authorList>
    </citation>
    <scope>NUCLEOTIDE SEQUENCE</scope>
    <source>
        <tissue evidence="2">Shoot tissue taken approximately 20 cm above the soil surface</tissue>
    </source>
</reference>
<feature type="compositionally biased region" description="Low complexity" evidence="1">
    <location>
        <begin position="1"/>
        <end position="15"/>
    </location>
</feature>
<reference evidence="2" key="2">
    <citation type="journal article" date="2015" name="Data Brief">
        <title>Shoot transcriptome of the giant reed, Arundo donax.</title>
        <authorList>
            <person name="Barrero R.A."/>
            <person name="Guerrero F.D."/>
            <person name="Moolhuijzen P."/>
            <person name="Goolsby J.A."/>
            <person name="Tidwell J."/>
            <person name="Bellgard S.E."/>
            <person name="Bellgard M.I."/>
        </authorList>
    </citation>
    <scope>NUCLEOTIDE SEQUENCE</scope>
    <source>
        <tissue evidence="2">Shoot tissue taken approximately 20 cm above the soil surface</tissue>
    </source>
</reference>
<feature type="region of interest" description="Disordered" evidence="1">
    <location>
        <begin position="1"/>
        <end position="30"/>
    </location>
</feature>
<sequence length="30" mass="3136">MSSLRSQCRSLRSCPPSTPASPSQGTRSAV</sequence>
<organism evidence="2">
    <name type="scientific">Arundo donax</name>
    <name type="common">Giant reed</name>
    <name type="synonym">Donax arundinaceus</name>
    <dbReference type="NCBI Taxonomy" id="35708"/>
    <lineage>
        <taxon>Eukaryota</taxon>
        <taxon>Viridiplantae</taxon>
        <taxon>Streptophyta</taxon>
        <taxon>Embryophyta</taxon>
        <taxon>Tracheophyta</taxon>
        <taxon>Spermatophyta</taxon>
        <taxon>Magnoliopsida</taxon>
        <taxon>Liliopsida</taxon>
        <taxon>Poales</taxon>
        <taxon>Poaceae</taxon>
        <taxon>PACMAD clade</taxon>
        <taxon>Arundinoideae</taxon>
        <taxon>Arundineae</taxon>
        <taxon>Arundo</taxon>
    </lineage>
</organism>
<dbReference type="EMBL" id="GBRH01168667">
    <property type="protein sequence ID" value="JAE29229.1"/>
    <property type="molecule type" value="Transcribed_RNA"/>
</dbReference>
<feature type="compositionally biased region" description="Polar residues" evidence="1">
    <location>
        <begin position="20"/>
        <end position="30"/>
    </location>
</feature>
<proteinExistence type="predicted"/>
<name>A0A0A9H0B2_ARUDO</name>
<evidence type="ECO:0000256" key="1">
    <source>
        <dbReference type="SAM" id="MobiDB-lite"/>
    </source>
</evidence>
<evidence type="ECO:0000313" key="2">
    <source>
        <dbReference type="EMBL" id="JAE29229.1"/>
    </source>
</evidence>
<protein>
    <submittedName>
        <fullName evidence="2">Uncharacterized protein</fullName>
    </submittedName>
</protein>